<reference evidence="1" key="1">
    <citation type="submission" date="2019-08" db="EMBL/GenBank/DDBJ databases">
        <authorList>
            <person name="Kucharzyk K."/>
            <person name="Murdoch R.W."/>
            <person name="Higgins S."/>
            <person name="Loffler F."/>
        </authorList>
    </citation>
    <scope>NUCLEOTIDE SEQUENCE</scope>
</reference>
<gene>
    <name evidence="1" type="ORF">SDC9_99856</name>
</gene>
<organism evidence="1">
    <name type="scientific">bioreactor metagenome</name>
    <dbReference type="NCBI Taxonomy" id="1076179"/>
    <lineage>
        <taxon>unclassified sequences</taxon>
        <taxon>metagenomes</taxon>
        <taxon>ecological metagenomes</taxon>
    </lineage>
</organism>
<evidence type="ECO:0000313" key="1">
    <source>
        <dbReference type="EMBL" id="MPM53092.1"/>
    </source>
</evidence>
<dbReference type="AlphaFoldDB" id="A0A645AIN1"/>
<name>A0A645AIN1_9ZZZZ</name>
<proteinExistence type="predicted"/>
<sequence length="97" mass="10831">MALHNAERLVGEVFEGVGDHDNAALRFDLACMAEKAIGSVHPLSSGNREKSFPEKFPAARLDFQAIAGENLIIELAEIGLRRKINRGWLQLLRCRFL</sequence>
<accession>A0A645AIN1</accession>
<protein>
    <submittedName>
        <fullName evidence="1">Uncharacterized protein</fullName>
    </submittedName>
</protein>
<dbReference type="EMBL" id="VSSQ01014169">
    <property type="protein sequence ID" value="MPM53092.1"/>
    <property type="molecule type" value="Genomic_DNA"/>
</dbReference>
<comment type="caution">
    <text evidence="1">The sequence shown here is derived from an EMBL/GenBank/DDBJ whole genome shotgun (WGS) entry which is preliminary data.</text>
</comment>